<name>A0ABT9RP27_9ACTN</name>
<accession>A0ABT9RP27</accession>
<feature type="region of interest" description="Disordered" evidence="1">
    <location>
        <begin position="1"/>
        <end position="28"/>
    </location>
</feature>
<keyword evidence="3" id="KW-1185">Reference proteome</keyword>
<evidence type="ECO:0000256" key="1">
    <source>
        <dbReference type="SAM" id="MobiDB-lite"/>
    </source>
</evidence>
<reference evidence="2 3" key="1">
    <citation type="submission" date="2023-07" db="EMBL/GenBank/DDBJ databases">
        <title>Sequencing the genomes of 1000 actinobacteria strains.</title>
        <authorList>
            <person name="Klenk H.-P."/>
        </authorList>
    </citation>
    <scope>NUCLEOTIDE SEQUENCE [LARGE SCALE GENOMIC DNA]</scope>
    <source>
        <strain evidence="2 3">DSM 44109</strain>
    </source>
</reference>
<dbReference type="EMBL" id="JAUSRB010000005">
    <property type="protein sequence ID" value="MDP9870469.1"/>
    <property type="molecule type" value="Genomic_DNA"/>
</dbReference>
<organism evidence="2 3">
    <name type="scientific">Streptosporangium brasiliense</name>
    <dbReference type="NCBI Taxonomy" id="47480"/>
    <lineage>
        <taxon>Bacteria</taxon>
        <taxon>Bacillati</taxon>
        <taxon>Actinomycetota</taxon>
        <taxon>Actinomycetes</taxon>
        <taxon>Streptosporangiales</taxon>
        <taxon>Streptosporangiaceae</taxon>
        <taxon>Streptosporangium</taxon>
    </lineage>
</organism>
<dbReference type="Proteomes" id="UP001230426">
    <property type="component" value="Unassembled WGS sequence"/>
</dbReference>
<protein>
    <submittedName>
        <fullName evidence="2">Uncharacterized protein</fullName>
    </submittedName>
</protein>
<dbReference type="RefSeq" id="WP_306876418.1">
    <property type="nucleotide sequence ID" value="NZ_JAUSRB010000005.1"/>
</dbReference>
<sequence length="50" mass="5518">MAKSSRPNLKASASELQSFADRTGDPQLKAIAREMQSFADKQENPPQRGQ</sequence>
<evidence type="ECO:0000313" key="2">
    <source>
        <dbReference type="EMBL" id="MDP9870469.1"/>
    </source>
</evidence>
<gene>
    <name evidence="2" type="ORF">J2S55_009807</name>
</gene>
<proteinExistence type="predicted"/>
<comment type="caution">
    <text evidence="2">The sequence shown here is derived from an EMBL/GenBank/DDBJ whole genome shotgun (WGS) entry which is preliminary data.</text>
</comment>
<evidence type="ECO:0000313" key="3">
    <source>
        <dbReference type="Proteomes" id="UP001230426"/>
    </source>
</evidence>